<evidence type="ECO:0000313" key="16">
    <source>
        <dbReference type="Proteomes" id="UP001465755"/>
    </source>
</evidence>
<keyword evidence="16" id="KW-1185">Reference proteome</keyword>
<dbReference type="EMBL" id="JALJOQ010000053">
    <property type="protein sequence ID" value="KAK9804097.1"/>
    <property type="molecule type" value="Genomic_DNA"/>
</dbReference>
<reference evidence="15 16" key="1">
    <citation type="journal article" date="2024" name="Nat. Commun.">
        <title>Phylogenomics reveals the evolutionary origins of lichenization in chlorophyte algae.</title>
        <authorList>
            <person name="Puginier C."/>
            <person name="Libourel C."/>
            <person name="Otte J."/>
            <person name="Skaloud P."/>
            <person name="Haon M."/>
            <person name="Grisel S."/>
            <person name="Petersen M."/>
            <person name="Berrin J.G."/>
            <person name="Delaux P.M."/>
            <person name="Dal Grande F."/>
            <person name="Keller J."/>
        </authorList>
    </citation>
    <scope>NUCLEOTIDE SEQUENCE [LARGE SCALE GENOMIC DNA]</scope>
    <source>
        <strain evidence="15 16">SAG 2036</strain>
    </source>
</reference>
<dbReference type="SUPFAM" id="SSF50022">
    <property type="entry name" value="ISP domain"/>
    <property type="match status" value="1"/>
</dbReference>
<keyword evidence="4" id="KW-0934">Plastid</keyword>
<evidence type="ECO:0000256" key="4">
    <source>
        <dbReference type="ARBA" id="ARBA00022640"/>
    </source>
</evidence>
<dbReference type="InterPro" id="IPR013626">
    <property type="entry name" value="PaO"/>
</dbReference>
<comment type="subcellular location">
    <subcellularLocation>
        <location evidence="2">Membrane</location>
    </subcellularLocation>
    <subcellularLocation>
        <location evidence="1">Plastid</location>
        <location evidence="1">Chloroplast</location>
    </subcellularLocation>
</comment>
<keyword evidence="6" id="KW-0001">2Fe-2S</keyword>
<evidence type="ECO:0000256" key="6">
    <source>
        <dbReference type="ARBA" id="ARBA00022714"/>
    </source>
</evidence>
<evidence type="ECO:0000259" key="14">
    <source>
        <dbReference type="PROSITE" id="PS51296"/>
    </source>
</evidence>
<evidence type="ECO:0000313" key="15">
    <source>
        <dbReference type="EMBL" id="KAK9804097.1"/>
    </source>
</evidence>
<dbReference type="InterPro" id="IPR036922">
    <property type="entry name" value="Rieske_2Fe-2S_sf"/>
</dbReference>
<dbReference type="AlphaFoldDB" id="A0AAW1P521"/>
<dbReference type="Gene3D" id="3.90.380.10">
    <property type="entry name" value="Naphthalene 1,2-dioxygenase Alpha Subunit, Chain A, domain 1"/>
    <property type="match status" value="1"/>
</dbReference>
<keyword evidence="5" id="KW-0812">Transmembrane</keyword>
<protein>
    <recommendedName>
        <fullName evidence="14">Rieske domain-containing protein</fullName>
    </recommendedName>
</protein>
<dbReference type="InterPro" id="IPR050584">
    <property type="entry name" value="Cholesterol_7-desaturase"/>
</dbReference>
<keyword evidence="12" id="KW-0411">Iron-sulfur</keyword>
<keyword evidence="13" id="KW-0472">Membrane</keyword>
<evidence type="ECO:0000256" key="1">
    <source>
        <dbReference type="ARBA" id="ARBA00004229"/>
    </source>
</evidence>
<dbReference type="GO" id="GO:0016020">
    <property type="term" value="C:membrane"/>
    <property type="evidence" value="ECO:0007669"/>
    <property type="project" value="UniProtKB-SubCell"/>
</dbReference>
<evidence type="ECO:0000256" key="3">
    <source>
        <dbReference type="ARBA" id="ARBA00022528"/>
    </source>
</evidence>
<keyword evidence="7" id="KW-0479">Metal-binding</keyword>
<keyword evidence="3" id="KW-0150">Chloroplast</keyword>
<keyword evidence="9" id="KW-1133">Transmembrane helix</keyword>
<dbReference type="Pfam" id="PF08417">
    <property type="entry name" value="PaO"/>
    <property type="match status" value="1"/>
</dbReference>
<keyword evidence="10" id="KW-0560">Oxidoreductase</keyword>
<dbReference type="Gene3D" id="2.102.10.10">
    <property type="entry name" value="Rieske [2Fe-2S] iron-sulphur domain"/>
    <property type="match status" value="1"/>
</dbReference>
<evidence type="ECO:0000256" key="7">
    <source>
        <dbReference type="ARBA" id="ARBA00022723"/>
    </source>
</evidence>
<evidence type="ECO:0000256" key="2">
    <source>
        <dbReference type="ARBA" id="ARBA00004370"/>
    </source>
</evidence>
<keyword evidence="11" id="KW-0408">Iron</keyword>
<gene>
    <name evidence="15" type="ORF">WJX73_007161</name>
</gene>
<evidence type="ECO:0000256" key="11">
    <source>
        <dbReference type="ARBA" id="ARBA00023004"/>
    </source>
</evidence>
<evidence type="ECO:0000256" key="8">
    <source>
        <dbReference type="ARBA" id="ARBA00022946"/>
    </source>
</evidence>
<organism evidence="15 16">
    <name type="scientific">Symbiochloris irregularis</name>
    <dbReference type="NCBI Taxonomy" id="706552"/>
    <lineage>
        <taxon>Eukaryota</taxon>
        <taxon>Viridiplantae</taxon>
        <taxon>Chlorophyta</taxon>
        <taxon>core chlorophytes</taxon>
        <taxon>Trebouxiophyceae</taxon>
        <taxon>Trebouxiales</taxon>
        <taxon>Trebouxiaceae</taxon>
        <taxon>Symbiochloris</taxon>
    </lineage>
</organism>
<dbReference type="GO" id="GO:0010277">
    <property type="term" value="F:chlorophyllide a oxygenase activity"/>
    <property type="evidence" value="ECO:0007669"/>
    <property type="project" value="InterPro"/>
</dbReference>
<dbReference type="SUPFAM" id="SSF55961">
    <property type="entry name" value="Bet v1-like"/>
    <property type="match status" value="1"/>
</dbReference>
<accession>A0AAW1P521</accession>
<sequence length="501" mass="53645">MRADTYLHAAPLVSQPQRIKLPFLTPRTPASAEQHAVPARAVECSATSRRAAEDLVEGQPTRVSLFDEAIAVVRRPGQSTIAYVDRCPHRAAALSEGRLTASGNLQCSYHGWTFDEGGSCVSIPQVRDGAGAGGRACATALPCVDQQGIIWVCSTPGASPPMDTIVGLPELDREGWVSDDFVRDMPVDYTLLVENLVDPDHGLFAHQTPNFDSYAASSDHPMSVQSEPGRTSDKIVGRVDGVLKLTGKDEAAKSKALMGEKGSAQDIKSTLEFEPPCMVRWSRFDQEGKTSFITAFYAIPLGIGRSRLLIRYARSIAPWFKAPRWLFSMFLNGFLDQDTYLVASQQATTVGAELAAAQRMGLSSGPSDATAIGPAPDHSPPAGATGLQRRQLYCHRSPTDKLLLAVGQWLDDAVPHMPNRYRGLQGGHLAGAAAAALLLLPREVVLDRWECHTAICPSSRRAHSVLSTVRNTSGIAAAVAAVAVLSQLASGTQGLSSSTPW</sequence>
<name>A0AAW1P521_9CHLO</name>
<dbReference type="Proteomes" id="UP001465755">
    <property type="component" value="Unassembled WGS sequence"/>
</dbReference>
<evidence type="ECO:0000256" key="5">
    <source>
        <dbReference type="ARBA" id="ARBA00022692"/>
    </source>
</evidence>
<evidence type="ECO:0000256" key="12">
    <source>
        <dbReference type="ARBA" id="ARBA00023014"/>
    </source>
</evidence>
<proteinExistence type="predicted"/>
<dbReference type="GO" id="GO:0009507">
    <property type="term" value="C:chloroplast"/>
    <property type="evidence" value="ECO:0007669"/>
    <property type="project" value="UniProtKB-SubCell"/>
</dbReference>
<dbReference type="GO" id="GO:0051537">
    <property type="term" value="F:2 iron, 2 sulfur cluster binding"/>
    <property type="evidence" value="ECO:0007669"/>
    <property type="project" value="UniProtKB-KW"/>
</dbReference>
<evidence type="ECO:0000256" key="9">
    <source>
        <dbReference type="ARBA" id="ARBA00022989"/>
    </source>
</evidence>
<dbReference type="GO" id="GO:0046872">
    <property type="term" value="F:metal ion binding"/>
    <property type="evidence" value="ECO:0007669"/>
    <property type="project" value="UniProtKB-KW"/>
</dbReference>
<dbReference type="PANTHER" id="PTHR21266:SF32">
    <property type="entry name" value="CHOLESTEROL 7-DESATURASE NVD"/>
    <property type="match status" value="1"/>
</dbReference>
<evidence type="ECO:0000256" key="13">
    <source>
        <dbReference type="ARBA" id="ARBA00023136"/>
    </source>
</evidence>
<feature type="domain" description="Rieske" evidence="14">
    <location>
        <begin position="47"/>
        <end position="152"/>
    </location>
</feature>
<comment type="caution">
    <text evidence="15">The sequence shown here is derived from an EMBL/GenBank/DDBJ whole genome shotgun (WGS) entry which is preliminary data.</text>
</comment>
<keyword evidence="8" id="KW-0809">Transit peptide</keyword>
<evidence type="ECO:0000256" key="10">
    <source>
        <dbReference type="ARBA" id="ARBA00023002"/>
    </source>
</evidence>
<dbReference type="PANTHER" id="PTHR21266">
    <property type="entry name" value="IRON-SULFUR DOMAIN CONTAINING PROTEIN"/>
    <property type="match status" value="1"/>
</dbReference>
<dbReference type="PROSITE" id="PS51296">
    <property type="entry name" value="RIESKE"/>
    <property type="match status" value="1"/>
</dbReference>
<dbReference type="Pfam" id="PF00355">
    <property type="entry name" value="Rieske"/>
    <property type="match status" value="1"/>
</dbReference>
<dbReference type="InterPro" id="IPR017941">
    <property type="entry name" value="Rieske_2Fe-2S"/>
</dbReference>